<evidence type="ECO:0000313" key="2">
    <source>
        <dbReference type="Proteomes" id="UP000032027"/>
    </source>
</evidence>
<proteinExistence type="predicted"/>
<dbReference type="HOGENOM" id="CLU_3020790_0_0_2"/>
<dbReference type="Proteomes" id="UP000032027">
    <property type="component" value="Chromosome"/>
</dbReference>
<dbReference type="KEGG" id="nid:NPIRD3C_0546"/>
<dbReference type="EMBL" id="CP010868">
    <property type="protein sequence ID" value="AJM91760.1"/>
    <property type="molecule type" value="Genomic_DNA"/>
</dbReference>
<name>A0A0C5BXQ4_9ARCH</name>
<reference evidence="1 2" key="3">
    <citation type="journal article" date="2019" name="Int. J. Syst. Evol. Microbiol.">
        <title>Nitrosopumilus adriaticus sp. nov. and Nitrosopumilus piranensis sp. nov., two ammonia-oxidizing archaea from the Adriatic Sea and members of the class Nitrososphaeria.</title>
        <authorList>
            <person name="Bayer B."/>
            <person name="Vojvoda J."/>
            <person name="Reinthaler T."/>
            <person name="Reyes C."/>
            <person name="Pinto M."/>
            <person name="Herndl G.J."/>
        </authorList>
    </citation>
    <scope>NUCLEOTIDE SEQUENCE [LARGE SCALE GENOMIC DNA]</scope>
    <source>
        <strain evidence="1 2">D3C</strain>
    </source>
</reference>
<accession>A0A0C5BXQ4</accession>
<gene>
    <name evidence="1" type="ORF">NPIRD3C_0546</name>
</gene>
<dbReference type="STRING" id="1582439.NPIRD3C_0546"/>
<reference evidence="1 2" key="2">
    <citation type="journal article" date="2016" name="ISME J.">
        <title>Physiological and genomic characterization of two novel marine thaumarchaeal strains indicates niche differentiation.</title>
        <authorList>
            <person name="Bayer B."/>
            <person name="Vojvoda J."/>
            <person name="Offre P."/>
            <person name="Alves R.J."/>
            <person name="Elisabeth N.H."/>
            <person name="Garcia J.A."/>
            <person name="Volland J.M."/>
            <person name="Srivastava A."/>
            <person name="Schleper C."/>
            <person name="Herndl G.J."/>
        </authorList>
    </citation>
    <scope>NUCLEOTIDE SEQUENCE [LARGE SCALE GENOMIC DNA]</scope>
    <source>
        <strain evidence="1 2">D3C</strain>
    </source>
</reference>
<reference evidence="2" key="1">
    <citation type="submission" date="2015-02" db="EMBL/GenBank/DDBJ databases">
        <title>Characterization of two novel Thaumarchaeota isolated from the Northern Adriatic Sea.</title>
        <authorList>
            <person name="Bayer B."/>
            <person name="Vojvoda J."/>
            <person name="Offre P."/>
            <person name="Srivastava A."/>
            <person name="Elisabeth N."/>
            <person name="Garcia J.A.L."/>
            <person name="Schleper C."/>
            <person name="Herndl G.J."/>
        </authorList>
    </citation>
    <scope>NUCLEOTIDE SEQUENCE [LARGE SCALE GENOMIC DNA]</scope>
    <source>
        <strain evidence="2">D3C</strain>
    </source>
</reference>
<sequence>MLYFLVFRADLYRLNYIRSAKYHRIIPIPRIPYHLKFFLFVKIVGEPNCSSRYVV</sequence>
<organism evidence="1 2">
    <name type="scientific">Nitrosopumilus piranensis</name>
    <dbReference type="NCBI Taxonomy" id="1582439"/>
    <lineage>
        <taxon>Archaea</taxon>
        <taxon>Nitrososphaerota</taxon>
        <taxon>Nitrososphaeria</taxon>
        <taxon>Nitrosopumilales</taxon>
        <taxon>Nitrosopumilaceae</taxon>
        <taxon>Nitrosopumilus</taxon>
    </lineage>
</organism>
<evidence type="ECO:0000313" key="1">
    <source>
        <dbReference type="EMBL" id="AJM91760.1"/>
    </source>
</evidence>
<protein>
    <submittedName>
        <fullName evidence="1">Uncharacterized protein</fullName>
    </submittedName>
</protein>
<keyword evidence="2" id="KW-1185">Reference proteome</keyword>
<dbReference type="AlphaFoldDB" id="A0A0C5BXQ4"/>